<comment type="caution">
    <text evidence="1">The sequence shown here is derived from an EMBL/GenBank/DDBJ whole genome shotgun (WGS) entry which is preliminary data.</text>
</comment>
<evidence type="ECO:0000313" key="2">
    <source>
        <dbReference type="Proteomes" id="UP000814128"/>
    </source>
</evidence>
<organism evidence="1 2">
    <name type="scientific">Vararia minispora EC-137</name>
    <dbReference type="NCBI Taxonomy" id="1314806"/>
    <lineage>
        <taxon>Eukaryota</taxon>
        <taxon>Fungi</taxon>
        <taxon>Dikarya</taxon>
        <taxon>Basidiomycota</taxon>
        <taxon>Agaricomycotina</taxon>
        <taxon>Agaricomycetes</taxon>
        <taxon>Russulales</taxon>
        <taxon>Lachnocladiaceae</taxon>
        <taxon>Vararia</taxon>
    </lineage>
</organism>
<evidence type="ECO:0000313" key="1">
    <source>
        <dbReference type="EMBL" id="KAI0034230.1"/>
    </source>
</evidence>
<reference evidence="1" key="2">
    <citation type="journal article" date="2022" name="New Phytol.">
        <title>Evolutionary transition to the ectomycorrhizal habit in the genomes of a hyperdiverse lineage of mushroom-forming fungi.</title>
        <authorList>
            <person name="Looney B."/>
            <person name="Miyauchi S."/>
            <person name="Morin E."/>
            <person name="Drula E."/>
            <person name="Courty P.E."/>
            <person name="Kohler A."/>
            <person name="Kuo A."/>
            <person name="LaButti K."/>
            <person name="Pangilinan J."/>
            <person name="Lipzen A."/>
            <person name="Riley R."/>
            <person name="Andreopoulos W."/>
            <person name="He G."/>
            <person name="Johnson J."/>
            <person name="Nolan M."/>
            <person name="Tritt A."/>
            <person name="Barry K.W."/>
            <person name="Grigoriev I.V."/>
            <person name="Nagy L.G."/>
            <person name="Hibbett D."/>
            <person name="Henrissat B."/>
            <person name="Matheny P.B."/>
            <person name="Labbe J."/>
            <person name="Martin F.M."/>
        </authorList>
    </citation>
    <scope>NUCLEOTIDE SEQUENCE</scope>
    <source>
        <strain evidence="1">EC-137</strain>
    </source>
</reference>
<name>A0ACB8QRQ5_9AGAM</name>
<dbReference type="Proteomes" id="UP000814128">
    <property type="component" value="Unassembled WGS sequence"/>
</dbReference>
<accession>A0ACB8QRQ5</accession>
<reference evidence="1" key="1">
    <citation type="submission" date="2021-02" db="EMBL/GenBank/DDBJ databases">
        <authorList>
            <consortium name="DOE Joint Genome Institute"/>
            <person name="Ahrendt S."/>
            <person name="Looney B.P."/>
            <person name="Miyauchi S."/>
            <person name="Morin E."/>
            <person name="Drula E."/>
            <person name="Courty P.E."/>
            <person name="Chicoki N."/>
            <person name="Fauchery L."/>
            <person name="Kohler A."/>
            <person name="Kuo A."/>
            <person name="Labutti K."/>
            <person name="Pangilinan J."/>
            <person name="Lipzen A."/>
            <person name="Riley R."/>
            <person name="Andreopoulos W."/>
            <person name="He G."/>
            <person name="Johnson J."/>
            <person name="Barry K.W."/>
            <person name="Grigoriev I.V."/>
            <person name="Nagy L."/>
            <person name="Hibbett D."/>
            <person name="Henrissat B."/>
            <person name="Matheny P.B."/>
            <person name="Labbe J."/>
            <person name="Martin F."/>
        </authorList>
    </citation>
    <scope>NUCLEOTIDE SEQUENCE</scope>
    <source>
        <strain evidence="1">EC-137</strain>
    </source>
</reference>
<keyword evidence="2" id="KW-1185">Reference proteome</keyword>
<dbReference type="EMBL" id="MU273504">
    <property type="protein sequence ID" value="KAI0034230.1"/>
    <property type="molecule type" value="Genomic_DNA"/>
</dbReference>
<proteinExistence type="predicted"/>
<gene>
    <name evidence="1" type="ORF">K488DRAFT_77385</name>
</gene>
<protein>
    <submittedName>
        <fullName evidence="1">Uncharacterized protein</fullName>
    </submittedName>
</protein>
<sequence>MLKASLVHVQTVRASVGSSIEVFTFRRPGPPASETAQPKQAAITAPQRTTTATSRRTTQTARPQPYPADKLTRGRAPRRRVGRSDVSSPVSSDRTLSPQAQTRVAVEPSITAALRSELEATRSELSRSQLESTRYSDRCRYLERTLRDTTEQLLGREREVEELKRERARLIADRERERERERERIRLSRANPLPLPPVPVEENLSEPGLEVFLTKTDRWSGAQVIEAVQDLNSEILQLAAAVTEVTTVAPQPVAPQPRVQHARKAVSNRLGHAFAQVLSTRNHTHDPTLVQFALQTCITTCTARMLSGFCIGLPVMPNELFAQLYDDVREVADGFSLPSEPQATSSRWRALTLAHIRNLNPQLEEMAVNEFVNVILRAWADIFVLCSCTSADIALASLDALRARFGQQTARIAASACKLARVVKEDIMSTNFELLFVEQGAPFVPDEMTNAYAGFGAARGAVLCTTELGLQCLTRKRVKRDCEEDETTARTLLLPKVILESVAQVLDNMSSQ</sequence>